<evidence type="ECO:0000256" key="11">
    <source>
        <dbReference type="SAM" id="MobiDB-lite"/>
    </source>
</evidence>
<evidence type="ECO:0000256" key="9">
    <source>
        <dbReference type="ARBA" id="ARBA00032183"/>
    </source>
</evidence>
<comment type="similarity">
    <text evidence="2">Belongs to the DRC9 family.</text>
</comment>
<dbReference type="InterPro" id="IPR042618">
    <property type="entry name" value="IQCG"/>
</dbReference>
<dbReference type="SMART" id="SM00015">
    <property type="entry name" value="IQ"/>
    <property type="match status" value="1"/>
</dbReference>
<evidence type="ECO:0000256" key="10">
    <source>
        <dbReference type="SAM" id="Coils"/>
    </source>
</evidence>
<keyword evidence="7" id="KW-0206">Cytoskeleton</keyword>
<dbReference type="InterPro" id="IPR000048">
    <property type="entry name" value="IQ_motif_EF-hand-BS"/>
</dbReference>
<evidence type="ECO:0000256" key="1">
    <source>
        <dbReference type="ARBA" id="ARBA00004611"/>
    </source>
</evidence>
<keyword evidence="4" id="KW-0963">Cytoplasm</keyword>
<evidence type="ECO:0000313" key="12">
    <source>
        <dbReference type="EMBL" id="KAK2848421.1"/>
    </source>
</evidence>
<dbReference type="Proteomes" id="UP001187315">
    <property type="component" value="Unassembled WGS sequence"/>
</dbReference>
<dbReference type="GO" id="GO:0007288">
    <property type="term" value="P:sperm axoneme assembly"/>
    <property type="evidence" value="ECO:0007669"/>
    <property type="project" value="TreeGrafter"/>
</dbReference>
<proteinExistence type="inferred from homology"/>
<dbReference type="CDD" id="cd23766">
    <property type="entry name" value="IQCG"/>
    <property type="match status" value="1"/>
</dbReference>
<keyword evidence="8" id="KW-0966">Cell projection</keyword>
<comment type="caution">
    <text evidence="12">The sequence shown here is derived from an EMBL/GenBank/DDBJ whole genome shotgun (WGS) entry which is preliminary data.</text>
</comment>
<feature type="compositionally biased region" description="Basic residues" evidence="11">
    <location>
        <begin position="355"/>
        <end position="371"/>
    </location>
</feature>
<evidence type="ECO:0000313" key="13">
    <source>
        <dbReference type="Proteomes" id="UP001187315"/>
    </source>
</evidence>
<evidence type="ECO:0000256" key="4">
    <source>
        <dbReference type="ARBA" id="ARBA00022490"/>
    </source>
</evidence>
<accession>A0AA88N4W4</accession>
<reference evidence="12" key="1">
    <citation type="submission" date="2023-08" db="EMBL/GenBank/DDBJ databases">
        <title>Pelteobagrus vachellii genome.</title>
        <authorList>
            <person name="Liu H."/>
        </authorList>
    </citation>
    <scope>NUCLEOTIDE SEQUENCE</scope>
    <source>
        <strain evidence="12">PRFRI_2022a</strain>
        <tissue evidence="12">Muscle</tissue>
    </source>
</reference>
<comment type="subcellular location">
    <subcellularLocation>
        <location evidence="1">Cytoplasm</location>
        <location evidence="1">Cytoskeleton</location>
        <location evidence="1">Flagellum axoneme</location>
    </subcellularLocation>
</comment>
<keyword evidence="10" id="KW-0175">Coiled coil</keyword>
<dbReference type="Pfam" id="PF00612">
    <property type="entry name" value="IQ"/>
    <property type="match status" value="1"/>
</dbReference>
<evidence type="ECO:0000256" key="2">
    <source>
        <dbReference type="ARBA" id="ARBA00008222"/>
    </source>
</evidence>
<dbReference type="GO" id="GO:0036126">
    <property type="term" value="C:sperm flagellum"/>
    <property type="evidence" value="ECO:0007669"/>
    <property type="project" value="TreeGrafter"/>
</dbReference>
<name>A0AA88N4W4_TACVA</name>
<gene>
    <name evidence="12" type="ORF">Q7C36_010103</name>
</gene>
<evidence type="ECO:0000256" key="3">
    <source>
        <dbReference type="ARBA" id="ARBA00013738"/>
    </source>
</evidence>
<keyword evidence="13" id="KW-1185">Reference proteome</keyword>
<feature type="coiled-coil region" evidence="10">
    <location>
        <begin position="297"/>
        <end position="338"/>
    </location>
</feature>
<organism evidence="12 13">
    <name type="scientific">Tachysurus vachellii</name>
    <name type="common">Darkbarbel catfish</name>
    <name type="synonym">Pelteobagrus vachellii</name>
    <dbReference type="NCBI Taxonomy" id="175792"/>
    <lineage>
        <taxon>Eukaryota</taxon>
        <taxon>Metazoa</taxon>
        <taxon>Chordata</taxon>
        <taxon>Craniata</taxon>
        <taxon>Vertebrata</taxon>
        <taxon>Euteleostomi</taxon>
        <taxon>Actinopterygii</taxon>
        <taxon>Neopterygii</taxon>
        <taxon>Teleostei</taxon>
        <taxon>Ostariophysi</taxon>
        <taxon>Siluriformes</taxon>
        <taxon>Bagridae</taxon>
        <taxon>Tachysurus</taxon>
    </lineage>
</organism>
<dbReference type="Gene3D" id="1.20.5.190">
    <property type="match status" value="1"/>
</dbReference>
<dbReference type="AlphaFoldDB" id="A0AA88N4W4"/>
<keyword evidence="6" id="KW-0969">Cilium</keyword>
<dbReference type="GO" id="GO:0005737">
    <property type="term" value="C:cytoplasm"/>
    <property type="evidence" value="ECO:0007669"/>
    <property type="project" value="TreeGrafter"/>
</dbReference>
<protein>
    <recommendedName>
        <fullName evidence="3">Dynein regulatory complex protein 9</fullName>
    </recommendedName>
    <alternativeName>
        <fullName evidence="9">IQ domain-containing protein G</fullName>
    </alternativeName>
</protein>
<evidence type="ECO:0000256" key="5">
    <source>
        <dbReference type="ARBA" id="ARBA00022846"/>
    </source>
</evidence>
<feature type="region of interest" description="Disordered" evidence="11">
    <location>
        <begin position="351"/>
        <end position="371"/>
    </location>
</feature>
<dbReference type="PANTHER" id="PTHR14871">
    <property type="entry name" value="DYNEIN REGULATORY COMPLEX PROTEIN 9"/>
    <property type="match status" value="1"/>
</dbReference>
<dbReference type="PROSITE" id="PS50096">
    <property type="entry name" value="IQ"/>
    <property type="match status" value="1"/>
</dbReference>
<keyword evidence="5" id="KW-0282">Flagellum</keyword>
<dbReference type="EMBL" id="JAVHJS010000009">
    <property type="protein sequence ID" value="KAK2848421.1"/>
    <property type="molecule type" value="Genomic_DNA"/>
</dbReference>
<dbReference type="PANTHER" id="PTHR14871:SF1">
    <property type="entry name" value="DYNEIN REGULATORY COMPLEX PROTEIN 9"/>
    <property type="match status" value="1"/>
</dbReference>
<evidence type="ECO:0000256" key="8">
    <source>
        <dbReference type="ARBA" id="ARBA00023273"/>
    </source>
</evidence>
<evidence type="ECO:0000256" key="6">
    <source>
        <dbReference type="ARBA" id="ARBA00023069"/>
    </source>
</evidence>
<sequence>MMMMMMRVCAVLQDCADQLTVLGNIISGTHRDTRAATTVISEHISMVLQQNRAAELHLKEAREGQAEGSGESQAVHEAVHELHRTQRELEHMLMDSPISSDYITKVQSDRRFAARLICELLTELKEEGTFSSLIHTVDEQMRTKAQLQDIIHSEAEDRLRIKTLQKQLLDINRETKLQIQESDKIVAHLEDQLQEKKVKKNLKEKYMSNSTQLLVYQGQKLNSHIEGQLAAQIEMLKTKMIDEEKANKELEVFLKNTQASLEKQLDYWMERYDNDTEDKQRELTTVKTNKSNNLAQLQDLAKKYQDCEQVIIEDRQEKEEQRKQLEREQLQRKAAIKIQSWWRGTLVRKCLGPFKKPKKPKQKKDKKGKKK</sequence>
<evidence type="ECO:0000256" key="7">
    <source>
        <dbReference type="ARBA" id="ARBA00023212"/>
    </source>
</evidence>